<name>A0A6J8CPS4_MYTCO</name>
<gene>
    <name evidence="1" type="ORF">MCOR_32866</name>
</gene>
<proteinExistence type="predicted"/>
<reference evidence="1 2" key="1">
    <citation type="submission" date="2020-06" db="EMBL/GenBank/DDBJ databases">
        <authorList>
            <person name="Li R."/>
            <person name="Bekaert M."/>
        </authorList>
    </citation>
    <scope>NUCLEOTIDE SEQUENCE [LARGE SCALE GENOMIC DNA]</scope>
    <source>
        <strain evidence="2">wild</strain>
    </source>
</reference>
<organism evidence="1 2">
    <name type="scientific">Mytilus coruscus</name>
    <name type="common">Sea mussel</name>
    <dbReference type="NCBI Taxonomy" id="42192"/>
    <lineage>
        <taxon>Eukaryota</taxon>
        <taxon>Metazoa</taxon>
        <taxon>Spiralia</taxon>
        <taxon>Lophotrochozoa</taxon>
        <taxon>Mollusca</taxon>
        <taxon>Bivalvia</taxon>
        <taxon>Autobranchia</taxon>
        <taxon>Pteriomorphia</taxon>
        <taxon>Mytilida</taxon>
        <taxon>Mytiloidea</taxon>
        <taxon>Mytilidae</taxon>
        <taxon>Mytilinae</taxon>
        <taxon>Mytilus</taxon>
    </lineage>
</organism>
<dbReference type="Proteomes" id="UP000507470">
    <property type="component" value="Unassembled WGS sequence"/>
</dbReference>
<dbReference type="AlphaFoldDB" id="A0A6J8CPS4"/>
<sequence>MDSIEAYDYNKRQWIPYVPDYKKWEQHFADVAEGRVHSDYKGRYIVGRGPRFRSLSENIDFNMQTAVGQTGTNYPYKAYIDTFLSSSANDKVGVEIQLFIKDTAGSDDPNVVGGGYAPYVLNVDENVNFNTKRRRDCRLEVRFGTALSESITILMYGKFPRMLQIDKSRIGGLKTDENTVRKLGPPGTLEKRKISRGMKRILTLDDCSGDHKTEKGMTGK</sequence>
<dbReference type="EMBL" id="CACVKT020005908">
    <property type="protein sequence ID" value="CAC5398498.1"/>
    <property type="molecule type" value="Genomic_DNA"/>
</dbReference>
<protein>
    <submittedName>
        <fullName evidence="1">Uncharacterized protein</fullName>
    </submittedName>
</protein>
<evidence type="ECO:0000313" key="1">
    <source>
        <dbReference type="EMBL" id="CAC5398498.1"/>
    </source>
</evidence>
<dbReference type="OrthoDB" id="10451364at2759"/>
<evidence type="ECO:0000313" key="2">
    <source>
        <dbReference type="Proteomes" id="UP000507470"/>
    </source>
</evidence>
<keyword evidence="2" id="KW-1185">Reference proteome</keyword>
<accession>A0A6J8CPS4</accession>